<dbReference type="GO" id="GO:0005886">
    <property type="term" value="C:plasma membrane"/>
    <property type="evidence" value="ECO:0007669"/>
    <property type="project" value="UniProtKB-SubCell"/>
</dbReference>
<feature type="transmembrane region" description="Helical" evidence="8">
    <location>
        <begin position="81"/>
        <end position="105"/>
    </location>
</feature>
<feature type="transmembrane region" description="Helical" evidence="8">
    <location>
        <begin position="20"/>
        <end position="41"/>
    </location>
</feature>
<dbReference type="InterPro" id="IPR026392">
    <property type="entry name" value="Exo/Archaeosortase_dom"/>
</dbReference>
<evidence type="ECO:0000256" key="7">
    <source>
        <dbReference type="ARBA" id="ARBA00023136"/>
    </source>
</evidence>
<evidence type="ECO:0000313" key="9">
    <source>
        <dbReference type="EMBL" id="AEU36770.1"/>
    </source>
</evidence>
<proteinExistence type="predicted"/>
<dbReference type="HOGENOM" id="CLU_502281_0_0_0"/>
<evidence type="ECO:0000256" key="2">
    <source>
        <dbReference type="ARBA" id="ARBA00022475"/>
    </source>
</evidence>
<evidence type="ECO:0000256" key="1">
    <source>
        <dbReference type="ARBA" id="ARBA00004651"/>
    </source>
</evidence>
<dbReference type="RefSeq" id="WP_014265648.1">
    <property type="nucleotide sequence ID" value="NC_016631.1"/>
</dbReference>
<keyword evidence="10" id="KW-1185">Reference proteome</keyword>
<protein>
    <submittedName>
        <fullName evidence="9">Exosortase EpsH-related protein</fullName>
    </submittedName>
</protein>
<dbReference type="Pfam" id="PF09721">
    <property type="entry name" value="Exosortase_EpsH"/>
    <property type="match status" value="1"/>
</dbReference>
<dbReference type="NCBIfam" id="TIGR04178">
    <property type="entry name" value="exo_archaeo"/>
    <property type="match status" value="1"/>
</dbReference>
<dbReference type="GO" id="GO:0006508">
    <property type="term" value="P:proteolysis"/>
    <property type="evidence" value="ECO:0007669"/>
    <property type="project" value="UniProtKB-KW"/>
</dbReference>
<keyword evidence="4 8" id="KW-0812">Transmembrane</keyword>
<dbReference type="eggNOG" id="ENOG5033ZE5">
    <property type="taxonomic scope" value="Bacteria"/>
</dbReference>
<keyword evidence="3" id="KW-0645">Protease</keyword>
<gene>
    <name evidence="9" type="ordered locus">AciX8_2453</name>
</gene>
<keyword evidence="5" id="KW-0378">Hydrolase</keyword>
<evidence type="ECO:0000256" key="6">
    <source>
        <dbReference type="ARBA" id="ARBA00022989"/>
    </source>
</evidence>
<evidence type="ECO:0000256" key="3">
    <source>
        <dbReference type="ARBA" id="ARBA00022670"/>
    </source>
</evidence>
<comment type="subcellular location">
    <subcellularLocation>
        <location evidence="1">Cell membrane</location>
        <topology evidence="1">Multi-pass membrane protein</topology>
    </subcellularLocation>
</comment>
<accession>G8NY96</accession>
<dbReference type="KEGG" id="gma:AciX8_2453"/>
<dbReference type="GO" id="GO:0008233">
    <property type="term" value="F:peptidase activity"/>
    <property type="evidence" value="ECO:0007669"/>
    <property type="project" value="UniProtKB-KW"/>
</dbReference>
<dbReference type="OrthoDB" id="103041at2"/>
<feature type="transmembrane region" description="Helical" evidence="8">
    <location>
        <begin position="275"/>
        <end position="293"/>
    </location>
</feature>
<feature type="transmembrane region" description="Helical" evidence="8">
    <location>
        <begin position="53"/>
        <end position="69"/>
    </location>
</feature>
<evidence type="ECO:0000256" key="8">
    <source>
        <dbReference type="SAM" id="Phobius"/>
    </source>
</evidence>
<dbReference type="EMBL" id="CP003130">
    <property type="protein sequence ID" value="AEU36770.1"/>
    <property type="molecule type" value="Genomic_DNA"/>
</dbReference>
<sequence>MPPVIARSTYTWGSRDGMSAYGIAVLVTIGSVSLLPLWLIIGHLWATDPLRSIGALFPFVSLIGVVAAWRRLGWNLDGSLWGILLVGLSILLAHVISVSNLVIFFQSERIGLLHPGAVLFLYGAGVTVLFGGVRLLRVGIAPLCLLFFIDPVPQFFNSAVDLPLQELSALTARAFSHLIGLNPTGAQLRMMFAPDFGMLIVPGCNGVRGSITLAYLVLIFGYSRRLRPRNLGLITLAAGLLGYGLNLLRLCVLVLYYKLGLEVPSIQRYGVEIDYLIGCSLFLITTLGLGLLIRSLEPRFEIHDVREKSTVATHVPTTSNSRQATVVQIACFVALVMAFILPASRSLKVAPSMRPKESEILAAFPTTVGPYRLIRTYSEHDSTGMIVLGLGEYEATNATTSAATHLTLGLWVASADHLVAHSKATQGLRPDWTGSFDATALQSIPIDFASTFYDDGISRQYNAEAICSAGGCVAHVIGSGKQGAFFSATGVRDLLFVSSGKRLPIFLRGDWPDSDPTQSSNLRTQFESDSRVFMEHLDILPLLMSLGSRT</sequence>
<dbReference type="NCBIfam" id="TIGR04199">
    <property type="entry name" value="exosort_xrtJ"/>
    <property type="match status" value="1"/>
</dbReference>
<reference evidence="9 10" key="1">
    <citation type="submission" date="2011-11" db="EMBL/GenBank/DDBJ databases">
        <title>Complete sequence of Granulicella mallensis MP5ACTX8.</title>
        <authorList>
            <consortium name="US DOE Joint Genome Institute"/>
            <person name="Lucas S."/>
            <person name="Copeland A."/>
            <person name="Lapidus A."/>
            <person name="Cheng J.-F."/>
            <person name="Goodwin L."/>
            <person name="Pitluck S."/>
            <person name="Peters L."/>
            <person name="Lu M."/>
            <person name="Detter J.C."/>
            <person name="Han C."/>
            <person name="Tapia R."/>
            <person name="Land M."/>
            <person name="Hauser L."/>
            <person name="Kyrpides N."/>
            <person name="Ivanova N."/>
            <person name="Mikhailova N."/>
            <person name="Pagani I."/>
            <person name="Rawat S."/>
            <person name="Mannisto M."/>
            <person name="Haggblom M."/>
            <person name="Woyke T."/>
        </authorList>
    </citation>
    <scope>NUCLEOTIDE SEQUENCE [LARGE SCALE GENOMIC DNA]</scope>
    <source>
        <strain evidence="10">ATCC BAA-1857 / DSM 23137 / MP5ACTX8</strain>
    </source>
</reference>
<feature type="transmembrane region" description="Helical" evidence="8">
    <location>
        <begin position="196"/>
        <end position="219"/>
    </location>
</feature>
<feature type="transmembrane region" description="Helical" evidence="8">
    <location>
        <begin position="231"/>
        <end position="255"/>
    </location>
</feature>
<organism evidence="9 10">
    <name type="scientific">Granulicella mallensis (strain ATCC BAA-1857 / DSM 23137 / MP5ACTX8)</name>
    <dbReference type="NCBI Taxonomy" id="682795"/>
    <lineage>
        <taxon>Bacteria</taxon>
        <taxon>Pseudomonadati</taxon>
        <taxon>Acidobacteriota</taxon>
        <taxon>Terriglobia</taxon>
        <taxon>Terriglobales</taxon>
        <taxon>Acidobacteriaceae</taxon>
        <taxon>Granulicella</taxon>
    </lineage>
</organism>
<dbReference type="Proteomes" id="UP000007113">
    <property type="component" value="Chromosome"/>
</dbReference>
<keyword evidence="7 8" id="KW-0472">Membrane</keyword>
<evidence type="ECO:0000256" key="5">
    <source>
        <dbReference type="ARBA" id="ARBA00022801"/>
    </source>
</evidence>
<feature type="transmembrane region" description="Helical" evidence="8">
    <location>
        <begin position="326"/>
        <end position="344"/>
    </location>
</feature>
<dbReference type="InterPro" id="IPR026478">
    <property type="entry name" value="Exosortase_J"/>
</dbReference>
<feature type="transmembrane region" description="Helical" evidence="8">
    <location>
        <begin position="117"/>
        <end position="149"/>
    </location>
</feature>
<name>G8NY96_GRAMM</name>
<dbReference type="InterPro" id="IPR019127">
    <property type="entry name" value="Exosortase"/>
</dbReference>
<keyword evidence="2" id="KW-1003">Cell membrane</keyword>
<evidence type="ECO:0000313" key="10">
    <source>
        <dbReference type="Proteomes" id="UP000007113"/>
    </source>
</evidence>
<dbReference type="AlphaFoldDB" id="G8NY96"/>
<keyword evidence="6 8" id="KW-1133">Transmembrane helix</keyword>
<evidence type="ECO:0000256" key="4">
    <source>
        <dbReference type="ARBA" id="ARBA00022692"/>
    </source>
</evidence>